<keyword evidence="5" id="KW-0436">Ligase</keyword>
<keyword evidence="7" id="KW-0067">ATP-binding</keyword>
<protein>
    <recommendedName>
        <fullName evidence="3">aspartate--tRNA ligase</fullName>
        <ecNumber evidence="3">6.1.1.12</ecNumber>
    </recommendedName>
</protein>
<dbReference type="SUPFAM" id="SSF47060">
    <property type="entry name" value="S15/NS1 RNA-binding domain"/>
    <property type="match status" value="1"/>
</dbReference>
<dbReference type="SUPFAM" id="SSF55681">
    <property type="entry name" value="Class II aaRS and biotin synthetases"/>
    <property type="match status" value="1"/>
</dbReference>
<comment type="similarity">
    <text evidence="2">Belongs to the class-II aminoacyl-tRNA synthetase family. Type 2 subfamily.</text>
</comment>
<evidence type="ECO:0000256" key="5">
    <source>
        <dbReference type="ARBA" id="ARBA00022598"/>
    </source>
</evidence>
<dbReference type="PANTHER" id="PTHR43450:SF1">
    <property type="entry name" value="ASPARTATE--TRNA LIGASE, CYTOPLASMIC"/>
    <property type="match status" value="1"/>
</dbReference>
<evidence type="ECO:0000256" key="6">
    <source>
        <dbReference type="ARBA" id="ARBA00022741"/>
    </source>
</evidence>
<evidence type="ECO:0000259" key="12">
    <source>
        <dbReference type="PROSITE" id="PS51185"/>
    </source>
</evidence>
<gene>
    <name evidence="13" type="ORF">PECAL_2P17270</name>
</gene>
<dbReference type="Gene3D" id="3.30.930.10">
    <property type="entry name" value="Bira Bifunctional Protein, Domain 2"/>
    <property type="match status" value="1"/>
</dbReference>
<evidence type="ECO:0000259" key="11">
    <source>
        <dbReference type="PROSITE" id="PS50862"/>
    </source>
</evidence>
<dbReference type="NCBIfam" id="NF003483">
    <property type="entry name" value="PRK05159.1"/>
    <property type="match status" value="1"/>
</dbReference>
<comment type="subcellular location">
    <subcellularLocation>
        <location evidence="1">Cytoplasm</location>
    </subcellularLocation>
</comment>
<evidence type="ECO:0000256" key="1">
    <source>
        <dbReference type="ARBA" id="ARBA00004496"/>
    </source>
</evidence>
<proteinExistence type="inferred from homology"/>
<feature type="domain" description="WHEP-TRS" evidence="12">
    <location>
        <begin position="2"/>
        <end position="58"/>
    </location>
</feature>
<dbReference type="Gene3D" id="2.40.50.140">
    <property type="entry name" value="Nucleic acid-binding proteins"/>
    <property type="match status" value="1"/>
</dbReference>
<feature type="domain" description="Aminoacyl-transfer RNA synthetases class-II family profile" evidence="11">
    <location>
        <begin position="266"/>
        <end position="589"/>
    </location>
</feature>
<evidence type="ECO:0000256" key="2">
    <source>
        <dbReference type="ARBA" id="ARBA00005312"/>
    </source>
</evidence>
<dbReference type="NCBIfam" id="TIGR00458">
    <property type="entry name" value="aspS_nondisc"/>
    <property type="match status" value="1"/>
</dbReference>
<keyword evidence="4" id="KW-0963">Cytoplasm</keyword>
<dbReference type="GO" id="GO:0005829">
    <property type="term" value="C:cytosol"/>
    <property type="evidence" value="ECO:0007669"/>
    <property type="project" value="TreeGrafter"/>
</dbReference>
<dbReference type="Pfam" id="PF00458">
    <property type="entry name" value="WHEP-TRS"/>
    <property type="match status" value="1"/>
</dbReference>
<dbReference type="FunFam" id="3.30.930.10:FF:000038">
    <property type="entry name" value="Aspartate--tRNA ligase"/>
    <property type="match status" value="1"/>
</dbReference>
<dbReference type="PROSITE" id="PS51185">
    <property type="entry name" value="WHEP_TRS_2"/>
    <property type="match status" value="1"/>
</dbReference>
<dbReference type="Proteomes" id="UP000789595">
    <property type="component" value="Unassembled WGS sequence"/>
</dbReference>
<evidence type="ECO:0000313" key="13">
    <source>
        <dbReference type="EMBL" id="CAH0368655.1"/>
    </source>
</evidence>
<dbReference type="InterPro" id="IPR004364">
    <property type="entry name" value="Aa-tRNA-synt_II"/>
</dbReference>
<dbReference type="InterPro" id="IPR004523">
    <property type="entry name" value="Asp-tRNA_synthase_2"/>
</dbReference>
<dbReference type="GO" id="GO:0005524">
    <property type="term" value="F:ATP binding"/>
    <property type="evidence" value="ECO:0007669"/>
    <property type="project" value="UniProtKB-KW"/>
</dbReference>
<comment type="caution">
    <text evidence="13">The sequence shown here is derived from an EMBL/GenBank/DDBJ whole genome shotgun (WGS) entry which is preliminary data.</text>
</comment>
<dbReference type="InterPro" id="IPR045864">
    <property type="entry name" value="aa-tRNA-synth_II/BPL/LPL"/>
</dbReference>
<dbReference type="CDD" id="cd00776">
    <property type="entry name" value="AsxRS_core"/>
    <property type="match status" value="1"/>
</dbReference>
<keyword evidence="8" id="KW-0648">Protein biosynthesis</keyword>
<keyword evidence="14" id="KW-1185">Reference proteome</keyword>
<dbReference type="InterPro" id="IPR012340">
    <property type="entry name" value="NA-bd_OB-fold"/>
</dbReference>
<evidence type="ECO:0000256" key="3">
    <source>
        <dbReference type="ARBA" id="ARBA00012841"/>
    </source>
</evidence>
<dbReference type="InterPro" id="IPR000738">
    <property type="entry name" value="WHEP-TRS_dom"/>
</dbReference>
<dbReference type="GO" id="GO:0006422">
    <property type="term" value="P:aspartyl-tRNA aminoacylation"/>
    <property type="evidence" value="ECO:0007669"/>
    <property type="project" value="InterPro"/>
</dbReference>
<dbReference type="EMBL" id="CAKKNE010000002">
    <property type="protein sequence ID" value="CAH0368655.1"/>
    <property type="molecule type" value="Genomic_DNA"/>
</dbReference>
<evidence type="ECO:0000256" key="10">
    <source>
        <dbReference type="ARBA" id="ARBA00047904"/>
    </source>
</evidence>
<evidence type="ECO:0000256" key="4">
    <source>
        <dbReference type="ARBA" id="ARBA00022490"/>
    </source>
</evidence>
<comment type="catalytic activity">
    <reaction evidence="10">
        <text>tRNA(Asp) + L-aspartate + ATP = L-aspartyl-tRNA(Asp) + AMP + diphosphate</text>
        <dbReference type="Rhea" id="RHEA:19649"/>
        <dbReference type="Rhea" id="RHEA-COMP:9660"/>
        <dbReference type="Rhea" id="RHEA-COMP:9678"/>
        <dbReference type="ChEBI" id="CHEBI:29991"/>
        <dbReference type="ChEBI" id="CHEBI:30616"/>
        <dbReference type="ChEBI" id="CHEBI:33019"/>
        <dbReference type="ChEBI" id="CHEBI:78442"/>
        <dbReference type="ChEBI" id="CHEBI:78516"/>
        <dbReference type="ChEBI" id="CHEBI:456215"/>
        <dbReference type="EC" id="6.1.1.12"/>
    </reaction>
</comment>
<keyword evidence="9" id="KW-0030">Aminoacyl-tRNA synthetase</keyword>
<dbReference type="GO" id="GO:0004815">
    <property type="term" value="F:aspartate-tRNA ligase activity"/>
    <property type="evidence" value="ECO:0007669"/>
    <property type="project" value="UniProtKB-EC"/>
</dbReference>
<dbReference type="SUPFAM" id="SSF50249">
    <property type="entry name" value="Nucleic acid-binding proteins"/>
    <property type="match status" value="1"/>
</dbReference>
<dbReference type="OrthoDB" id="372395at2759"/>
<dbReference type="GO" id="GO:0017101">
    <property type="term" value="C:aminoacyl-tRNA synthetase multienzyme complex"/>
    <property type="evidence" value="ECO:0007669"/>
    <property type="project" value="TreeGrafter"/>
</dbReference>
<dbReference type="GO" id="GO:0003723">
    <property type="term" value="F:RNA binding"/>
    <property type="evidence" value="ECO:0007669"/>
    <property type="project" value="TreeGrafter"/>
</dbReference>
<evidence type="ECO:0000313" key="14">
    <source>
        <dbReference type="Proteomes" id="UP000789595"/>
    </source>
</evidence>
<evidence type="ECO:0000256" key="9">
    <source>
        <dbReference type="ARBA" id="ARBA00023146"/>
    </source>
</evidence>
<evidence type="ECO:0000256" key="7">
    <source>
        <dbReference type="ARBA" id="ARBA00022840"/>
    </source>
</evidence>
<reference evidence="13" key="1">
    <citation type="submission" date="2021-11" db="EMBL/GenBank/DDBJ databases">
        <authorList>
            <consortium name="Genoscope - CEA"/>
            <person name="William W."/>
        </authorList>
    </citation>
    <scope>NUCLEOTIDE SEQUENCE</scope>
</reference>
<name>A0A8J2WHJ6_9STRA</name>
<evidence type="ECO:0000256" key="8">
    <source>
        <dbReference type="ARBA" id="ARBA00022917"/>
    </source>
</evidence>
<dbReference type="AlphaFoldDB" id="A0A8J2WHJ6"/>
<dbReference type="InterPro" id="IPR009068">
    <property type="entry name" value="uS15_NS1_RNA-bd_sf"/>
</dbReference>
<dbReference type="SMART" id="SM00991">
    <property type="entry name" value="WHEP-TRS"/>
    <property type="match status" value="1"/>
</dbReference>
<dbReference type="CDD" id="cd04320">
    <property type="entry name" value="AspRS_cyto_N"/>
    <property type="match status" value="1"/>
</dbReference>
<dbReference type="HAMAP" id="MF_02075">
    <property type="entry name" value="Asp_tRNA_synth_type2"/>
    <property type="match status" value="1"/>
</dbReference>
<dbReference type="Pfam" id="PF00152">
    <property type="entry name" value="tRNA-synt_2"/>
    <property type="match status" value="1"/>
</dbReference>
<dbReference type="PANTHER" id="PTHR43450">
    <property type="entry name" value="ASPARTYL-TRNA SYNTHETASE"/>
    <property type="match status" value="1"/>
</dbReference>
<organism evidence="13 14">
    <name type="scientific">Pelagomonas calceolata</name>
    <dbReference type="NCBI Taxonomy" id="35677"/>
    <lineage>
        <taxon>Eukaryota</taxon>
        <taxon>Sar</taxon>
        <taxon>Stramenopiles</taxon>
        <taxon>Ochrophyta</taxon>
        <taxon>Pelagophyceae</taxon>
        <taxon>Pelagomonadales</taxon>
        <taxon>Pelagomonadaceae</taxon>
        <taxon>Pelagomonas</taxon>
    </lineage>
</organism>
<dbReference type="EC" id="6.1.1.12" evidence="3"/>
<dbReference type="Gene3D" id="1.10.287.10">
    <property type="entry name" value="S15/NS1, RNA-binding"/>
    <property type="match status" value="1"/>
</dbReference>
<accession>A0A8J2WHJ6</accession>
<dbReference type="PRINTS" id="PR01042">
    <property type="entry name" value="TRNASYNTHASP"/>
</dbReference>
<dbReference type="PROSITE" id="PS50862">
    <property type="entry name" value="AA_TRNA_LIGASE_II"/>
    <property type="match status" value="1"/>
</dbReference>
<dbReference type="InterPro" id="IPR006195">
    <property type="entry name" value="aa-tRNA-synth_II"/>
</dbReference>
<sequence length="589" mass="64751">MGVPELEQQISAQGLKVKELKTSKADADTIKAEVAGLLKLKQEITALDPNHALAIVDKKKKKEKAKAPQGPSKKELRILAKQKKAAEDAAKAKEAEAASADVFGEPGVCMSASMTARRWTSVGAVGPHLIGSDVWVRARVHAVRAKGNLAFVVLRQGCFTVQGVASAPAIPKAMVAFLGKIPSESIVDVEASVASAQVSATTQSTVELAIKKCFIVSKAVPDLPFQIVDASRNENDPKEGEVTVGLDTRLNHRVIDLRTPANQAIMRIRSAVPLLFASYLNDQGFTGVNSPKLLAGSSEGGSSVFKLEYFGRDCCLAQSPQLYKQMLSACADFERVYEIGPVFRAEDSNTRRHLCEFTGLDFEMAIYEHYYEVLDLFGKLFNHIFRTLQNKYGKELELVSQVYPFQPFKFLDKPLRISFAEGIALLREAGVTEEQQGAFDDLSTVNEKILGDLILEKYDTDFYIMDKYPLSIRPFYTMPDPATYKKVPAAEQLSNSYDIFMRGQEICSGAQRIHDHTLLMERVNHCHGDAGHGGPHPDSIKGYTDAFKFGAFPHGGGGVGLERVVMLFLDLTNIRKTSCFPRDPGRLTP</sequence>
<keyword evidence="6" id="KW-0547">Nucleotide-binding</keyword>
<dbReference type="InterPro" id="IPR002312">
    <property type="entry name" value="Asp/Asn-tRNA-synth_IIb"/>
</dbReference>